<sequence length="339" mass="40153">MTEIYKREKKTLAKINYTRIPHIFVKKNPKTGAEHLDLTTQNYRQIVCKHGISIHVFCGVDVETGKLKTGVTVKSESTTVLPSVLLLKSLGGFYCHLKNPETFILDIMAHWKLTKKNETAELGLNPEFTTYICELTYERDNDNHENRTLDVTDKVQFGDHRDLFEHIFTSYKIDRSNFQITQIFCLWLETYTRDFREKCVSEIASKVDDYIYETKVRFFKPEFSLATEMTDANLNNCIENIHIIIARQRKDCILAFKEEYLQRYLDKLEKERVRRRDEILEEKKENVHRRYDRQLIMRKSQYSAEALGPRRARQLNSYVLSHNVTFPDQKVLVYDDDIL</sequence>
<accession>E4Y4U4</accession>
<dbReference type="AlphaFoldDB" id="E4Y4U4"/>
<reference evidence="1" key="1">
    <citation type="journal article" date="2010" name="Science">
        <title>Plasticity of animal genome architecture unmasked by rapid evolution of a pelagic tunicate.</title>
        <authorList>
            <person name="Denoeud F."/>
            <person name="Henriet S."/>
            <person name="Mungpakdee S."/>
            <person name="Aury J.M."/>
            <person name="Da Silva C."/>
            <person name="Brinkmann H."/>
            <person name="Mikhaleva J."/>
            <person name="Olsen L.C."/>
            <person name="Jubin C."/>
            <person name="Canestro C."/>
            <person name="Bouquet J.M."/>
            <person name="Danks G."/>
            <person name="Poulain J."/>
            <person name="Campsteijn C."/>
            <person name="Adamski M."/>
            <person name="Cross I."/>
            <person name="Yadetie F."/>
            <person name="Muffato M."/>
            <person name="Louis A."/>
            <person name="Butcher S."/>
            <person name="Tsagkogeorga G."/>
            <person name="Konrad A."/>
            <person name="Singh S."/>
            <person name="Jensen M.F."/>
            <person name="Cong E.H."/>
            <person name="Eikeseth-Otteraa H."/>
            <person name="Noel B."/>
            <person name="Anthouard V."/>
            <person name="Porcel B.M."/>
            <person name="Kachouri-Lafond R."/>
            <person name="Nishino A."/>
            <person name="Ugolini M."/>
            <person name="Chourrout P."/>
            <person name="Nishida H."/>
            <person name="Aasland R."/>
            <person name="Huzurbazar S."/>
            <person name="Westhof E."/>
            <person name="Delsuc F."/>
            <person name="Lehrach H."/>
            <person name="Reinhardt R."/>
            <person name="Weissenbach J."/>
            <person name="Roy S.W."/>
            <person name="Artiguenave F."/>
            <person name="Postlethwait J.H."/>
            <person name="Manak J.R."/>
            <person name="Thompson E.M."/>
            <person name="Jaillon O."/>
            <person name="Du Pasquier L."/>
            <person name="Boudinot P."/>
            <person name="Liberles D.A."/>
            <person name="Volff J.N."/>
            <person name="Philippe H."/>
            <person name="Lenhard B."/>
            <person name="Roest Crollius H."/>
            <person name="Wincker P."/>
            <person name="Chourrout D."/>
        </authorList>
    </citation>
    <scope>NUCLEOTIDE SEQUENCE [LARGE SCALE GENOMIC DNA]</scope>
</reference>
<evidence type="ECO:0000313" key="1">
    <source>
        <dbReference type="EMBL" id="CBY30692.1"/>
    </source>
</evidence>
<protein>
    <submittedName>
        <fullName evidence="1">Uncharacterized protein</fullName>
    </submittedName>
</protein>
<organism evidence="1">
    <name type="scientific">Oikopleura dioica</name>
    <name type="common">Tunicate</name>
    <dbReference type="NCBI Taxonomy" id="34765"/>
    <lineage>
        <taxon>Eukaryota</taxon>
        <taxon>Metazoa</taxon>
        <taxon>Chordata</taxon>
        <taxon>Tunicata</taxon>
        <taxon>Appendicularia</taxon>
        <taxon>Copelata</taxon>
        <taxon>Oikopleuridae</taxon>
        <taxon>Oikopleura</taxon>
    </lineage>
</organism>
<gene>
    <name evidence="1" type="ORF">GSOID_T00018575001</name>
</gene>
<dbReference type="Proteomes" id="UP000011014">
    <property type="component" value="Unassembled WGS sequence"/>
</dbReference>
<proteinExistence type="predicted"/>
<dbReference type="EMBL" id="FN654281">
    <property type="protein sequence ID" value="CBY30692.1"/>
    <property type="molecule type" value="Genomic_DNA"/>
</dbReference>
<name>E4Y4U4_OIKDI</name>